<keyword evidence="7" id="KW-0479">Metal-binding</keyword>
<evidence type="ECO:0000256" key="11">
    <source>
        <dbReference type="ARBA" id="ARBA00022989"/>
    </source>
</evidence>
<feature type="transmembrane region" description="Helical" evidence="14">
    <location>
        <begin position="976"/>
        <end position="1008"/>
    </location>
</feature>
<feature type="region of interest" description="Disordered" evidence="13">
    <location>
        <begin position="1683"/>
        <end position="1715"/>
    </location>
</feature>
<feature type="region of interest" description="Disordered" evidence="13">
    <location>
        <begin position="686"/>
        <end position="705"/>
    </location>
</feature>
<feature type="transmembrane region" description="Helical" evidence="14">
    <location>
        <begin position="1319"/>
        <end position="1339"/>
    </location>
</feature>
<evidence type="ECO:0000256" key="2">
    <source>
        <dbReference type="ARBA" id="ARBA00004141"/>
    </source>
</evidence>
<dbReference type="PANTHER" id="PTHR13145:SF0">
    <property type="entry name" value="E3 UBIQUITIN-PROTEIN LIGASE MARCHF6"/>
    <property type="match status" value="1"/>
</dbReference>
<feature type="transmembrane region" description="Helical" evidence="14">
    <location>
        <begin position="1466"/>
        <end position="1492"/>
    </location>
</feature>
<feature type="transmembrane region" description="Helical" evidence="14">
    <location>
        <begin position="87"/>
        <end position="111"/>
    </location>
</feature>
<sequence>MADVLEQDTCRICSAPAEPDQPLFHPCKCSGTIRYIHQDCLTTWLAHSKKKHCDVCKHPYAFTKVYAADMPATLPALLLARRMIQHLFFAFLFVLRGIMVAVIWLGVLPWVTAWTWRIYFSMGESTAWWISDRPRPATPEVVPFYSKLRIDHAPVPPKSPIGWFFSHPAWVALSSDIFTGQIIGSVILLTFVAIFLLREWIQQNARPGVFEEDPMPVDPPWVPPENVVEPQVQQEAPAPQPAPNANADPIAQADGQEFAFIPENIAERQRDTVRAVRALRELNPEVAMDPSRWNGGGGQSPGGSRRKRANADGGEHDDPMKMKRRRRRIRMAQNAGDRRRLFAGRTPPPQRPFSTASRPLSETQNFKFTFRNNMPQSLRDRPPPLKSTNLSISAFARRSQSSETEASSSRETEASSSRQAEASSSGDSGEGTSSPFPPVALVPPNPEIPYALRSHRRPENINAVAAQYPLRPPLPTSSPRPGSPFLYTPGRTPLDSPKLATYHAPEELNAEAGPSRIPNGYFGGFEEDGNDGDSRVHQDFNEVIEEEDLMDEDLQEEERPYPDLDVEMTDSAGEGFVSEEEEDTETEHNRYFALPEGEEAENEGRRDADVPRPPTSDSDDESEDGEGEGLEDPNDQDHDGDGLFREEDEEEDEEEEGDFIDGEEPEWPQLAIQVVPGPQNAADVAARAGGAGAGAPAQGRQDEDIDPAAVPDLDDLDGNVEDEMEGAMEAIGMRGPVYGVFQNAALMTLVLDTAIGFGIWIPFTIGKTTALLTLDPKRFLQVLHLPIRAMRLLTDPVVDFLVYIVVDLIIPRIVRLLFWVVRLCVFFIAVPVGKLLGKSATNSASEFYASIYNKSTELVNKQIAQIVGWSTSNSTATQEVVPTATPSFLWELPEYLGHSKPYFEFLGRHVRVVATKAQEIWMNLALGTGNINRVFAICLGYSVVALLVGLYLNLLTVGNARTAGAAVRSVVRQMMLITKVAAFIFIELIIFPGGCGIVLDLSTIWLFPEANLQSRMMFFTQAPLSATFFHWVFGTMFMYGVAILLSGCRSVMRPGAIWFIRDPQDQNTHPIRDILDRPTLTQLRKIGQSAIMYASIVALLVGSVAGLLLLGNGSITPFRWKTREPLSNLPVDLVMLHLLTPYTLHYFRPKRALHSVATVVWKYLAARLRLTSYFFGGRHPHEEYKCKGMIDNLFRRSSVVVNTQQPVDGTFRRVPATDHVALARDMPATVPVTAYGTPIDSKALQLMRAQDNEAAKAQRDVTKDYMIVYIPPHFRARIIAFICCMWGVGSVILGLATAMPLLIGRSFFRLLTPKDVHDGYSLLAGFYLLWSCYLVAKAIDRLDKRRQRRSSPSKAPRADLAVLVLKRGLLWAAKTVYMVFWAGIVAPILIGVVVDLYLVLPIRFLFDPALVPRMRIAEKWLLGLIYAKIVHRLHRERMPGGIARGVQRMVSLGWTRPDPVAATKEVLAPLIGGLLGMILLPGVLFKLVMYFLPNVHLDNRFVFMHVYPGVFVLAGSVRLAVVMGGWFKAWAQAIRDKEFLVEMRLRNHETENGNGNGNRNENERADGSFVDAEEGDHHDGDDDDDDEGVLEAEEVGQRRPRTAPEPAGGVVGRGVGDGTEELFVQPLEYYLGEQQERVYEQQQQHQHYEADEEYLEESFVEVLPPREAAAAAAERRLGGILVADRASSSSSASQQQQHYDGWRSQNDEDDEDEEL</sequence>
<feature type="region of interest" description="Disordered" evidence="13">
    <location>
        <begin position="287"/>
        <end position="662"/>
    </location>
</feature>
<feature type="domain" description="RING-CH-type" evidence="15">
    <location>
        <begin position="2"/>
        <end position="63"/>
    </location>
</feature>
<evidence type="ECO:0000256" key="7">
    <source>
        <dbReference type="ARBA" id="ARBA00022723"/>
    </source>
</evidence>
<dbReference type="InterPro" id="IPR056521">
    <property type="entry name" value="MARCHF6-like_C"/>
</dbReference>
<comment type="caution">
    <text evidence="16">The sequence shown here is derived from an EMBL/GenBank/DDBJ whole genome shotgun (WGS) entry which is preliminary data.</text>
</comment>
<dbReference type="GO" id="GO:0008270">
    <property type="term" value="F:zinc ion binding"/>
    <property type="evidence" value="ECO:0007669"/>
    <property type="project" value="UniProtKB-KW"/>
</dbReference>
<feature type="transmembrane region" description="Helical" evidence="14">
    <location>
        <begin position="785"/>
        <end position="806"/>
    </location>
</feature>
<feature type="compositionally biased region" description="Basic and acidic residues" evidence="13">
    <location>
        <begin position="635"/>
        <end position="645"/>
    </location>
</feature>
<keyword evidence="6 14" id="KW-0812">Transmembrane</keyword>
<dbReference type="PROSITE" id="PS51292">
    <property type="entry name" value="ZF_RING_CH"/>
    <property type="match status" value="1"/>
</dbReference>
<dbReference type="EC" id="2.3.2.27" evidence="4"/>
<evidence type="ECO:0000313" key="17">
    <source>
        <dbReference type="Proteomes" id="UP000521872"/>
    </source>
</evidence>
<feature type="compositionally biased region" description="Low complexity" evidence="13">
    <location>
        <begin position="396"/>
        <end position="407"/>
    </location>
</feature>
<feature type="compositionally biased region" description="Low complexity" evidence="13">
    <location>
        <begin position="414"/>
        <end position="434"/>
    </location>
</feature>
<dbReference type="Pfam" id="PF12906">
    <property type="entry name" value="RINGv"/>
    <property type="match status" value="1"/>
</dbReference>
<dbReference type="GO" id="GO:0061630">
    <property type="term" value="F:ubiquitin protein ligase activity"/>
    <property type="evidence" value="ECO:0007669"/>
    <property type="project" value="UniProtKB-EC"/>
</dbReference>
<feature type="region of interest" description="Disordered" evidence="13">
    <location>
        <begin position="230"/>
        <end position="249"/>
    </location>
</feature>
<feature type="transmembrane region" description="Helical" evidence="14">
    <location>
        <begin position="1278"/>
        <end position="1299"/>
    </location>
</feature>
<feature type="transmembrane region" description="Helical" evidence="14">
    <location>
        <begin position="1504"/>
        <end position="1527"/>
    </location>
</feature>
<feature type="compositionally biased region" description="Basic and acidic residues" evidence="13">
    <location>
        <begin position="309"/>
        <end position="321"/>
    </location>
</feature>
<feature type="compositionally biased region" description="Acidic residues" evidence="13">
    <location>
        <begin position="542"/>
        <end position="556"/>
    </location>
</feature>
<evidence type="ECO:0000256" key="14">
    <source>
        <dbReference type="SAM" id="Phobius"/>
    </source>
</evidence>
<keyword evidence="9" id="KW-0833">Ubl conjugation pathway</keyword>
<feature type="compositionally biased region" description="Acidic residues" evidence="13">
    <location>
        <begin position="617"/>
        <end position="634"/>
    </location>
</feature>
<reference evidence="16 17" key="1">
    <citation type="submission" date="2019-12" db="EMBL/GenBank/DDBJ databases">
        <authorList>
            <person name="Floudas D."/>
            <person name="Bentzer J."/>
            <person name="Ahren D."/>
            <person name="Johansson T."/>
            <person name="Persson P."/>
            <person name="Tunlid A."/>
        </authorList>
    </citation>
    <scope>NUCLEOTIDE SEQUENCE [LARGE SCALE GENOMIC DNA]</scope>
    <source>
        <strain evidence="16 17">CBS 102.39</strain>
    </source>
</reference>
<comment type="pathway">
    <text evidence="3">Protein modification; protein ubiquitination.</text>
</comment>
<dbReference type="Gene3D" id="3.30.40.10">
    <property type="entry name" value="Zinc/RING finger domain, C3HC4 (zinc finger)"/>
    <property type="match status" value="1"/>
</dbReference>
<dbReference type="SMART" id="SM00744">
    <property type="entry name" value="RINGv"/>
    <property type="match status" value="1"/>
</dbReference>
<evidence type="ECO:0000256" key="1">
    <source>
        <dbReference type="ARBA" id="ARBA00000900"/>
    </source>
</evidence>
<feature type="compositionally biased region" description="Low complexity" evidence="13">
    <location>
        <begin position="686"/>
        <end position="699"/>
    </location>
</feature>
<dbReference type="InterPro" id="IPR013083">
    <property type="entry name" value="Znf_RING/FYVE/PHD"/>
</dbReference>
<feature type="transmembrane region" description="Helical" evidence="14">
    <location>
        <begin position="813"/>
        <end position="833"/>
    </location>
</feature>
<evidence type="ECO:0000256" key="6">
    <source>
        <dbReference type="ARBA" id="ARBA00022692"/>
    </source>
</evidence>
<feature type="transmembrane region" description="Helical" evidence="14">
    <location>
        <begin position="1129"/>
        <end position="1147"/>
    </location>
</feature>
<evidence type="ECO:0000313" key="16">
    <source>
        <dbReference type="EMBL" id="KAF4610509.1"/>
    </source>
</evidence>
<dbReference type="GO" id="GO:0036503">
    <property type="term" value="P:ERAD pathway"/>
    <property type="evidence" value="ECO:0007669"/>
    <property type="project" value="TreeGrafter"/>
</dbReference>
<comment type="catalytic activity">
    <reaction evidence="1">
        <text>S-ubiquitinyl-[E2 ubiquitin-conjugating enzyme]-L-cysteine + [acceptor protein]-L-lysine = [E2 ubiquitin-conjugating enzyme]-L-cysteine + N(6)-ubiquitinyl-[acceptor protein]-L-lysine.</text>
        <dbReference type="EC" id="2.3.2.27"/>
    </reaction>
</comment>
<evidence type="ECO:0000256" key="12">
    <source>
        <dbReference type="ARBA" id="ARBA00023136"/>
    </source>
</evidence>
<proteinExistence type="predicted"/>
<feature type="region of interest" description="Disordered" evidence="13">
    <location>
        <begin position="1592"/>
        <end position="1616"/>
    </location>
</feature>
<protein>
    <recommendedName>
        <fullName evidence="4">RING-type E3 ubiquitin transferase</fullName>
        <ecNumber evidence="4">2.3.2.27</ecNumber>
    </recommendedName>
</protein>
<dbReference type="SUPFAM" id="SSF57850">
    <property type="entry name" value="RING/U-box"/>
    <property type="match status" value="1"/>
</dbReference>
<name>A0A8H4QGF3_9AGAR</name>
<feature type="transmembrane region" description="Helical" evidence="14">
    <location>
        <begin position="1090"/>
        <end position="1109"/>
    </location>
</feature>
<feature type="transmembrane region" description="Helical" evidence="14">
    <location>
        <begin position="934"/>
        <end position="955"/>
    </location>
</feature>
<dbReference type="CDD" id="cd16702">
    <property type="entry name" value="RING_CH-C4HC3_MARCH6"/>
    <property type="match status" value="1"/>
</dbReference>
<accession>A0A8H4QGF3</accession>
<feature type="compositionally biased region" description="Low complexity" evidence="13">
    <location>
        <begin position="1686"/>
        <end position="1697"/>
    </location>
</feature>
<feature type="transmembrane region" description="Helical" evidence="14">
    <location>
        <begin position="177"/>
        <end position="197"/>
    </location>
</feature>
<evidence type="ECO:0000259" key="15">
    <source>
        <dbReference type="PROSITE" id="PS51292"/>
    </source>
</evidence>
<feature type="compositionally biased region" description="Acidic residues" evidence="13">
    <location>
        <begin position="646"/>
        <end position="662"/>
    </location>
</feature>
<dbReference type="Proteomes" id="UP000521872">
    <property type="component" value="Unassembled WGS sequence"/>
</dbReference>
<dbReference type="PANTHER" id="PTHR13145">
    <property type="entry name" value="SSM4 PROTEIN"/>
    <property type="match status" value="1"/>
</dbReference>
<keyword evidence="10" id="KW-0862">Zinc</keyword>
<gene>
    <name evidence="16" type="ORF">D9613_006687</name>
</gene>
<evidence type="ECO:0000256" key="13">
    <source>
        <dbReference type="SAM" id="MobiDB-lite"/>
    </source>
</evidence>
<dbReference type="FunFam" id="3.30.40.10:FF:000287">
    <property type="entry name" value="RING finger membrane protein"/>
    <property type="match status" value="1"/>
</dbReference>
<feature type="compositionally biased region" description="Pro residues" evidence="13">
    <location>
        <begin position="470"/>
        <end position="482"/>
    </location>
</feature>
<keyword evidence="8" id="KW-0863">Zinc-finger</keyword>
<organism evidence="16 17">
    <name type="scientific">Agrocybe pediades</name>
    <dbReference type="NCBI Taxonomy" id="84607"/>
    <lineage>
        <taxon>Eukaryota</taxon>
        <taxon>Fungi</taxon>
        <taxon>Dikarya</taxon>
        <taxon>Basidiomycota</taxon>
        <taxon>Agaricomycotina</taxon>
        <taxon>Agaricomycetes</taxon>
        <taxon>Agaricomycetidae</taxon>
        <taxon>Agaricales</taxon>
        <taxon>Agaricineae</taxon>
        <taxon>Strophariaceae</taxon>
        <taxon>Agrocybe</taxon>
    </lineage>
</organism>
<feature type="compositionally biased region" description="Polar residues" evidence="13">
    <location>
        <begin position="352"/>
        <end position="376"/>
    </location>
</feature>
<keyword evidence="5" id="KW-0808">Transferase</keyword>
<feature type="transmembrane region" description="Helical" evidence="14">
    <location>
        <begin position="1028"/>
        <end position="1048"/>
    </location>
</feature>
<comment type="subcellular location">
    <subcellularLocation>
        <location evidence="2">Membrane</location>
        <topology evidence="2">Multi-pass membrane protein</topology>
    </subcellularLocation>
</comment>
<dbReference type="InterPro" id="IPR011016">
    <property type="entry name" value="Znf_RING-CH"/>
</dbReference>
<feature type="transmembrane region" description="Helical" evidence="14">
    <location>
        <begin position="744"/>
        <end position="765"/>
    </location>
</feature>
<evidence type="ECO:0000256" key="5">
    <source>
        <dbReference type="ARBA" id="ARBA00022679"/>
    </source>
</evidence>
<evidence type="ECO:0000256" key="10">
    <source>
        <dbReference type="ARBA" id="ARBA00022833"/>
    </source>
</evidence>
<evidence type="ECO:0000256" key="8">
    <source>
        <dbReference type="ARBA" id="ARBA00022771"/>
    </source>
</evidence>
<evidence type="ECO:0000256" key="3">
    <source>
        <dbReference type="ARBA" id="ARBA00004906"/>
    </source>
</evidence>
<dbReference type="EMBL" id="JAACJL010000058">
    <property type="protein sequence ID" value="KAF4610509.1"/>
    <property type="molecule type" value="Genomic_DNA"/>
</dbReference>
<feature type="transmembrane region" description="Helical" evidence="14">
    <location>
        <begin position="1386"/>
        <end position="1406"/>
    </location>
</feature>
<keyword evidence="17" id="KW-1185">Reference proteome</keyword>
<feature type="compositionally biased region" description="Pro residues" evidence="13">
    <location>
        <begin position="435"/>
        <end position="447"/>
    </location>
</feature>
<keyword evidence="12 14" id="KW-0472">Membrane</keyword>
<evidence type="ECO:0000256" key="9">
    <source>
        <dbReference type="ARBA" id="ARBA00022786"/>
    </source>
</evidence>
<dbReference type="GO" id="GO:0005789">
    <property type="term" value="C:endoplasmic reticulum membrane"/>
    <property type="evidence" value="ECO:0007669"/>
    <property type="project" value="TreeGrafter"/>
</dbReference>
<keyword evidence="11 14" id="KW-1133">Transmembrane helix</keyword>
<dbReference type="Pfam" id="PF23113">
    <property type="entry name" value="MARCHF6_C"/>
    <property type="match status" value="1"/>
</dbReference>
<evidence type="ECO:0000256" key="4">
    <source>
        <dbReference type="ARBA" id="ARBA00012483"/>
    </source>
</evidence>